<feature type="region of interest" description="Disordered" evidence="3">
    <location>
        <begin position="195"/>
        <end position="221"/>
    </location>
</feature>
<evidence type="ECO:0008006" key="7">
    <source>
        <dbReference type="Google" id="ProtNLM"/>
    </source>
</evidence>
<dbReference type="InterPro" id="IPR014710">
    <property type="entry name" value="RmlC-like_jellyroll"/>
</dbReference>
<dbReference type="Proteomes" id="UP000636709">
    <property type="component" value="Unassembled WGS sequence"/>
</dbReference>
<dbReference type="GO" id="GO:0034220">
    <property type="term" value="P:monoatomic ion transmembrane transport"/>
    <property type="evidence" value="ECO:0007669"/>
    <property type="project" value="UniProtKB-KW"/>
</dbReference>
<feature type="region of interest" description="Disordered" evidence="3">
    <location>
        <begin position="290"/>
        <end position="323"/>
    </location>
</feature>
<dbReference type="CDD" id="cd00038">
    <property type="entry name" value="CAP_ED"/>
    <property type="match status" value="1"/>
</dbReference>
<gene>
    <name evidence="5" type="ORF">HU200_026829</name>
</gene>
<evidence type="ECO:0000313" key="5">
    <source>
        <dbReference type="EMBL" id="KAF8715871.1"/>
    </source>
</evidence>
<comment type="caution">
    <text evidence="5">The sequence shown here is derived from an EMBL/GenBank/DDBJ whole genome shotgun (WGS) entry which is preliminary data.</text>
</comment>
<dbReference type="GO" id="GO:0016020">
    <property type="term" value="C:membrane"/>
    <property type="evidence" value="ECO:0007669"/>
    <property type="project" value="UniProtKB-SubCell"/>
</dbReference>
<name>A0A835C6P9_9POAL</name>
<feature type="transmembrane region" description="Helical" evidence="4">
    <location>
        <begin position="531"/>
        <end position="558"/>
    </location>
</feature>
<feature type="compositionally biased region" description="Low complexity" evidence="3">
    <location>
        <begin position="290"/>
        <end position="301"/>
    </location>
</feature>
<evidence type="ECO:0000256" key="3">
    <source>
        <dbReference type="SAM" id="MobiDB-lite"/>
    </source>
</evidence>
<feature type="compositionally biased region" description="Basic and acidic residues" evidence="3">
    <location>
        <begin position="422"/>
        <end position="432"/>
    </location>
</feature>
<dbReference type="EMBL" id="JACEFO010001730">
    <property type="protein sequence ID" value="KAF8715871.1"/>
    <property type="molecule type" value="Genomic_DNA"/>
</dbReference>
<keyword evidence="4" id="KW-1133">Transmembrane helix</keyword>
<dbReference type="SUPFAM" id="SSF51206">
    <property type="entry name" value="cAMP-binding domain-like"/>
    <property type="match status" value="1"/>
</dbReference>
<evidence type="ECO:0000313" key="6">
    <source>
        <dbReference type="Proteomes" id="UP000636709"/>
    </source>
</evidence>
<keyword evidence="2" id="KW-0407">Ion channel</keyword>
<dbReference type="OrthoDB" id="421226at2759"/>
<keyword evidence="1" id="KW-0406">Ion transport</keyword>
<feature type="transmembrane region" description="Helical" evidence="4">
    <location>
        <begin position="459"/>
        <end position="483"/>
    </location>
</feature>
<keyword evidence="4" id="KW-0812">Transmembrane</keyword>
<keyword evidence="6" id="KW-1185">Reference proteome</keyword>
<feature type="transmembrane region" description="Helical" evidence="4">
    <location>
        <begin position="578"/>
        <end position="603"/>
    </location>
</feature>
<dbReference type="InterPro" id="IPR018490">
    <property type="entry name" value="cNMP-bd_dom_sf"/>
</dbReference>
<dbReference type="SUPFAM" id="SSF81324">
    <property type="entry name" value="Voltage-gated potassium channels"/>
    <property type="match status" value="1"/>
</dbReference>
<feature type="transmembrane region" description="Helical" evidence="4">
    <location>
        <begin position="503"/>
        <end position="524"/>
    </location>
</feature>
<sequence>MHPRSSMMRSCMLTTRHEAQRAHGRMPQGILSLLASGAETDLTAPARRHMRTVHGRGRFLLALDSTRTHGGYRAQKLPPALSSVHDPLVAGNPGVTSRSIDTPCHRRSVTERQSVSCTYGSLAQPTLSLSLSLSLCLALSRCPSSIRRRMASQPVQASTAKKPDVWFLVQNWMEGMVSVPSVEMTVEEWWNRSLGGQPKEQRRGKASRSEGSLGISGAVQYPPPIRHRKPPSIHLLTILAPSHDTRAISLRPLLRVSHVLCFPYGAVRHPPPLLVPELAGVASCLAMSSDLSTRSSPSSSTAPPPSDDARRRDQEHATPPQYRRAPRRRVRWWWRRPGGLVGAAWAVDPGASWVREWNRAYLLACAAGLMVDPLFLYTVSLSGPLMCLFLDGWLAAAVTALRCAVDAMHVWNVATQLRIARGGDEEQQHDKDAEEEEGEDEESAEAARKLPADARSRKALLLNLYVILPVMQLKLAAVVLRTWPRVHAHPDTVIANGARRPVMALISPLFLLCYSSEMHVVFVPQKYRIQVVVWVAAPAMIRAGLTTPVMTVLLVAFLLEYLPKIYHAGHSGYVFGTIWWGIALNLMAYFVAAHAVGACWYLLGVQRASKCLKEQCGLQAAAAGSCARGSVACAAPLYYGGAPATSSGRLAWSRNAQARATCLASGDAYQYGAYKWTVMLVANPSRLERMLLPIFWGLMTLSTFGNLESTTEWLEIVFNIVTITGGLVLVTMLIGNIKVFLNATTSRKQAMHTRLRAVEWWMRRKDLPRSFRHRVRQFERQRWAATRGVDECQIVRDLPEGLRRDIKYHLCLDLVRQVPLFQHMDDLVLENICDRVKSLIFPKGETRMLFIVRGHLQCRQELRNGATSSCTLGPGNFSGDELLSWCLRRPFRERLPTSSATLVTLESTEAFGLDAADVKYVTQHFRYTFTNDKVRRSARYYSPGWRTWAAVAVQLAWRRYKHRKTLASLSFIRPRRPLSRCSSLGEEKLRLYTAILTSPKPNQDDDF</sequence>
<organism evidence="5 6">
    <name type="scientific">Digitaria exilis</name>
    <dbReference type="NCBI Taxonomy" id="1010633"/>
    <lineage>
        <taxon>Eukaryota</taxon>
        <taxon>Viridiplantae</taxon>
        <taxon>Streptophyta</taxon>
        <taxon>Embryophyta</taxon>
        <taxon>Tracheophyta</taxon>
        <taxon>Spermatophyta</taxon>
        <taxon>Magnoliopsida</taxon>
        <taxon>Liliopsida</taxon>
        <taxon>Poales</taxon>
        <taxon>Poaceae</taxon>
        <taxon>PACMAD clade</taxon>
        <taxon>Panicoideae</taxon>
        <taxon>Panicodae</taxon>
        <taxon>Paniceae</taxon>
        <taxon>Anthephorinae</taxon>
        <taxon>Digitaria</taxon>
    </lineage>
</organism>
<feature type="compositionally biased region" description="Basic and acidic residues" evidence="3">
    <location>
        <begin position="307"/>
        <end position="316"/>
    </location>
</feature>
<accession>A0A835C6P9</accession>
<evidence type="ECO:0000256" key="4">
    <source>
        <dbReference type="SAM" id="Phobius"/>
    </source>
</evidence>
<feature type="transmembrane region" description="Helical" evidence="4">
    <location>
        <begin position="713"/>
        <end position="741"/>
    </location>
</feature>
<dbReference type="AlphaFoldDB" id="A0A835C6P9"/>
<keyword evidence="1" id="KW-0813">Transport</keyword>
<proteinExistence type="predicted"/>
<dbReference type="Gene3D" id="2.60.120.10">
    <property type="entry name" value="Jelly Rolls"/>
    <property type="match status" value="1"/>
</dbReference>
<dbReference type="Gene3D" id="1.10.287.630">
    <property type="entry name" value="Helix hairpin bin"/>
    <property type="match status" value="1"/>
</dbReference>
<dbReference type="PANTHER" id="PTHR45651">
    <property type="entry name" value="CYCLIC NUCLEOTIDE-GATED ION CHANNEL 15-RELATED-RELATED"/>
    <property type="match status" value="1"/>
</dbReference>
<keyword evidence="4" id="KW-0472">Membrane</keyword>
<dbReference type="InterPro" id="IPR000595">
    <property type="entry name" value="cNMP-bd_dom"/>
</dbReference>
<evidence type="ECO:0000256" key="2">
    <source>
        <dbReference type="ARBA" id="ARBA00023303"/>
    </source>
</evidence>
<feature type="region of interest" description="Disordered" evidence="3">
    <location>
        <begin position="422"/>
        <end position="450"/>
    </location>
</feature>
<reference evidence="5" key="1">
    <citation type="submission" date="2020-07" db="EMBL/GenBank/DDBJ databases">
        <title>Genome sequence and genetic diversity analysis of an under-domesticated orphan crop, white fonio (Digitaria exilis).</title>
        <authorList>
            <person name="Bennetzen J.L."/>
            <person name="Chen S."/>
            <person name="Ma X."/>
            <person name="Wang X."/>
            <person name="Yssel A.E.J."/>
            <person name="Chaluvadi S.R."/>
            <person name="Johnson M."/>
            <person name="Gangashetty P."/>
            <person name="Hamidou F."/>
            <person name="Sanogo M.D."/>
            <person name="Zwaenepoel A."/>
            <person name="Wallace J."/>
            <person name="Van De Peer Y."/>
            <person name="Van Deynze A."/>
        </authorList>
    </citation>
    <scope>NUCLEOTIDE SEQUENCE</scope>
    <source>
        <tissue evidence="5">Leaves</tissue>
    </source>
</reference>
<dbReference type="PANTHER" id="PTHR45651:SF101">
    <property type="entry name" value="OS05G0502000 PROTEIN"/>
    <property type="match status" value="1"/>
</dbReference>
<feature type="compositionally biased region" description="Acidic residues" evidence="3">
    <location>
        <begin position="433"/>
        <end position="444"/>
    </location>
</feature>
<evidence type="ECO:0000256" key="1">
    <source>
        <dbReference type="ARBA" id="ARBA00023286"/>
    </source>
</evidence>
<protein>
    <recommendedName>
        <fullName evidence="7">Cyclic nucleotide-binding domain-containing protein</fullName>
    </recommendedName>
</protein>
<keyword evidence="1" id="KW-1071">Ligand-gated ion channel</keyword>